<evidence type="ECO:0000313" key="2">
    <source>
        <dbReference type="EMBL" id="MBP2297250.1"/>
    </source>
</evidence>
<feature type="transmembrane region" description="Helical" evidence="1">
    <location>
        <begin position="72"/>
        <end position="91"/>
    </location>
</feature>
<keyword evidence="3" id="KW-1185">Reference proteome</keyword>
<dbReference type="RefSeq" id="WP_209773918.1">
    <property type="nucleotide sequence ID" value="NZ_JAGINP010000048.1"/>
</dbReference>
<name>A0ABS4T0S6_9PROT</name>
<proteinExistence type="predicted"/>
<protein>
    <submittedName>
        <fullName evidence="2">Uncharacterized protein</fullName>
    </submittedName>
</protein>
<accession>A0ABS4T0S6</accession>
<sequence>MTLQEVSAIPAGASRAGIATASGKPVNVRGSAGKGMRRLIAGVVTLFVSYFAACFVLWEFPLPLVGREPDIPMLWIVASIALAVLVSWLAAEL</sequence>
<comment type="caution">
    <text evidence="2">The sequence shown here is derived from an EMBL/GenBank/DDBJ whole genome shotgun (WGS) entry which is preliminary data.</text>
</comment>
<dbReference type="EMBL" id="JAGINP010000048">
    <property type="protein sequence ID" value="MBP2297250.1"/>
    <property type="molecule type" value="Genomic_DNA"/>
</dbReference>
<evidence type="ECO:0000256" key="1">
    <source>
        <dbReference type="SAM" id="Phobius"/>
    </source>
</evidence>
<dbReference type="Proteomes" id="UP000781958">
    <property type="component" value="Unassembled WGS sequence"/>
</dbReference>
<keyword evidence="1" id="KW-0812">Transmembrane</keyword>
<keyword evidence="1" id="KW-0472">Membrane</keyword>
<gene>
    <name evidence="2" type="ORF">J2851_007071</name>
</gene>
<evidence type="ECO:0000313" key="3">
    <source>
        <dbReference type="Proteomes" id="UP000781958"/>
    </source>
</evidence>
<feature type="transmembrane region" description="Helical" evidence="1">
    <location>
        <begin position="39"/>
        <end position="60"/>
    </location>
</feature>
<keyword evidence="1" id="KW-1133">Transmembrane helix</keyword>
<organism evidence="2 3">
    <name type="scientific">Azospirillum rugosum</name>
    <dbReference type="NCBI Taxonomy" id="416170"/>
    <lineage>
        <taxon>Bacteria</taxon>
        <taxon>Pseudomonadati</taxon>
        <taxon>Pseudomonadota</taxon>
        <taxon>Alphaproteobacteria</taxon>
        <taxon>Rhodospirillales</taxon>
        <taxon>Azospirillaceae</taxon>
        <taxon>Azospirillum</taxon>
    </lineage>
</organism>
<reference evidence="2 3" key="1">
    <citation type="submission" date="2021-03" db="EMBL/GenBank/DDBJ databases">
        <title>Genomic Encyclopedia of Type Strains, Phase III (KMG-III): the genomes of soil and plant-associated and newly described type strains.</title>
        <authorList>
            <person name="Whitman W."/>
        </authorList>
    </citation>
    <scope>NUCLEOTIDE SEQUENCE [LARGE SCALE GENOMIC DNA]</scope>
    <source>
        <strain evidence="2 3">IMMIB AFH-6</strain>
    </source>
</reference>